<evidence type="ECO:0000256" key="4">
    <source>
        <dbReference type="SAM" id="MobiDB-lite"/>
    </source>
</evidence>
<evidence type="ECO:0000313" key="7">
    <source>
        <dbReference type="Proteomes" id="UP001611075"/>
    </source>
</evidence>
<evidence type="ECO:0000259" key="5">
    <source>
        <dbReference type="Pfam" id="PF00717"/>
    </source>
</evidence>
<comment type="subcellular location">
    <subcellularLocation>
        <location evidence="1">Membrane</location>
    </subcellularLocation>
</comment>
<dbReference type="PANTHER" id="PTHR12383:SF16">
    <property type="entry name" value="MITOCHONDRIAL INNER MEMBRANE PROTEASE SUBUNIT 1"/>
    <property type="match status" value="1"/>
</dbReference>
<accession>A0ABW7SEV4</accession>
<keyword evidence="2" id="KW-0378">Hydrolase</keyword>
<dbReference type="RefSeq" id="WP_396676870.1">
    <property type="nucleotide sequence ID" value="NZ_JBIRPU010000003.1"/>
</dbReference>
<dbReference type="EMBL" id="JBIRPU010000003">
    <property type="protein sequence ID" value="MFI0792210.1"/>
    <property type="molecule type" value="Genomic_DNA"/>
</dbReference>
<dbReference type="Gene3D" id="2.10.109.10">
    <property type="entry name" value="Umud Fragment, subunit A"/>
    <property type="match status" value="1"/>
</dbReference>
<reference evidence="6 7" key="1">
    <citation type="submission" date="2024-10" db="EMBL/GenBank/DDBJ databases">
        <title>The Natural Products Discovery Center: Release of the First 8490 Sequenced Strains for Exploring Actinobacteria Biosynthetic Diversity.</title>
        <authorList>
            <person name="Kalkreuter E."/>
            <person name="Kautsar S.A."/>
            <person name="Yang D."/>
            <person name="Bader C.D."/>
            <person name="Teijaro C.N."/>
            <person name="Fluegel L."/>
            <person name="Davis C.M."/>
            <person name="Simpson J.R."/>
            <person name="Lauterbach L."/>
            <person name="Steele A.D."/>
            <person name="Gui C."/>
            <person name="Meng S."/>
            <person name="Li G."/>
            <person name="Viehrig K."/>
            <person name="Ye F."/>
            <person name="Su P."/>
            <person name="Kiefer A.F."/>
            <person name="Nichols A."/>
            <person name="Cepeda A.J."/>
            <person name="Yan W."/>
            <person name="Fan B."/>
            <person name="Jiang Y."/>
            <person name="Adhikari A."/>
            <person name="Zheng C.-J."/>
            <person name="Schuster L."/>
            <person name="Cowan T.M."/>
            <person name="Smanski M.J."/>
            <person name="Chevrette M.G."/>
            <person name="De Carvalho L.P.S."/>
            <person name="Shen B."/>
        </authorList>
    </citation>
    <scope>NUCLEOTIDE SEQUENCE [LARGE SCALE GENOMIC DNA]</scope>
    <source>
        <strain evidence="6 7">NPDC021253</strain>
    </source>
</reference>
<dbReference type="CDD" id="cd06462">
    <property type="entry name" value="Peptidase_S24_S26"/>
    <property type="match status" value="1"/>
</dbReference>
<feature type="region of interest" description="Disordered" evidence="4">
    <location>
        <begin position="1"/>
        <end position="29"/>
    </location>
</feature>
<feature type="compositionally biased region" description="Basic and acidic residues" evidence="4">
    <location>
        <begin position="17"/>
        <end position="29"/>
    </location>
</feature>
<dbReference type="Pfam" id="PF00717">
    <property type="entry name" value="Peptidase_S24"/>
    <property type="match status" value="1"/>
</dbReference>
<organism evidence="6 7">
    <name type="scientific">Micromonospora rubida</name>
    <dbReference type="NCBI Taxonomy" id="2697657"/>
    <lineage>
        <taxon>Bacteria</taxon>
        <taxon>Bacillati</taxon>
        <taxon>Actinomycetota</taxon>
        <taxon>Actinomycetes</taxon>
        <taxon>Micromonosporales</taxon>
        <taxon>Micromonosporaceae</taxon>
        <taxon>Micromonospora</taxon>
    </lineage>
</organism>
<protein>
    <submittedName>
        <fullName evidence="6">S24/S26 family peptidase</fullName>
    </submittedName>
</protein>
<feature type="domain" description="Peptidase S24/S26A/S26B/S26C" evidence="5">
    <location>
        <begin position="34"/>
        <end position="120"/>
    </location>
</feature>
<proteinExistence type="predicted"/>
<dbReference type="SUPFAM" id="SSF51306">
    <property type="entry name" value="LexA/Signal peptidase"/>
    <property type="match status" value="1"/>
</dbReference>
<evidence type="ECO:0000256" key="1">
    <source>
        <dbReference type="ARBA" id="ARBA00004370"/>
    </source>
</evidence>
<keyword evidence="3" id="KW-0472">Membrane</keyword>
<name>A0ABW7SEV4_9ACTN</name>
<evidence type="ECO:0000256" key="3">
    <source>
        <dbReference type="ARBA" id="ARBA00023136"/>
    </source>
</evidence>
<sequence length="134" mass="14686">MIQDDTTPGHAPQRGGGETRVRPDEPRAADRLRGPLAAVLVAGPSMVPTLRHGDAVLVRRGGRPVRAGDVVVAVFRSRPELLVVKRTVRPQDGGWWVRGDNDLITDDSRVYGVADVQGRVVARYWPRPGRLRSP</sequence>
<keyword evidence="7" id="KW-1185">Reference proteome</keyword>
<evidence type="ECO:0000256" key="2">
    <source>
        <dbReference type="ARBA" id="ARBA00022801"/>
    </source>
</evidence>
<dbReference type="PANTHER" id="PTHR12383">
    <property type="entry name" value="PROTEASE FAMILY S26 MITOCHONDRIAL INNER MEMBRANE PROTEASE-RELATED"/>
    <property type="match status" value="1"/>
</dbReference>
<evidence type="ECO:0000313" key="6">
    <source>
        <dbReference type="EMBL" id="MFI0792210.1"/>
    </source>
</evidence>
<dbReference type="InterPro" id="IPR036286">
    <property type="entry name" value="LexA/Signal_pep-like_sf"/>
</dbReference>
<dbReference type="Proteomes" id="UP001611075">
    <property type="component" value="Unassembled WGS sequence"/>
</dbReference>
<gene>
    <name evidence="6" type="ORF">ACH4OY_05830</name>
</gene>
<dbReference type="InterPro" id="IPR052064">
    <property type="entry name" value="Mito_IMP1_subunit"/>
</dbReference>
<comment type="caution">
    <text evidence="6">The sequence shown here is derived from an EMBL/GenBank/DDBJ whole genome shotgun (WGS) entry which is preliminary data.</text>
</comment>
<dbReference type="InterPro" id="IPR015927">
    <property type="entry name" value="Peptidase_S24_S26A/B/C"/>
</dbReference>